<protein>
    <submittedName>
        <fullName evidence="3">Uncharacterized protein</fullName>
    </submittedName>
</protein>
<keyword evidence="4" id="KW-1185">Reference proteome</keyword>
<feature type="signal peptide" evidence="2">
    <location>
        <begin position="1"/>
        <end position="20"/>
    </location>
</feature>
<evidence type="ECO:0000256" key="2">
    <source>
        <dbReference type="SAM" id="SignalP"/>
    </source>
</evidence>
<proteinExistence type="predicted"/>
<dbReference type="AlphaFoldDB" id="K0SRK1"/>
<evidence type="ECO:0000313" key="3">
    <source>
        <dbReference type="EMBL" id="EJK68025.1"/>
    </source>
</evidence>
<evidence type="ECO:0000313" key="4">
    <source>
        <dbReference type="Proteomes" id="UP000266841"/>
    </source>
</evidence>
<gene>
    <name evidence="3" type="ORF">THAOC_10847</name>
</gene>
<dbReference type="EMBL" id="AGNL01012193">
    <property type="protein sequence ID" value="EJK68025.1"/>
    <property type="molecule type" value="Genomic_DNA"/>
</dbReference>
<feature type="compositionally biased region" description="Low complexity" evidence="1">
    <location>
        <begin position="107"/>
        <end position="134"/>
    </location>
</feature>
<feature type="chain" id="PRO_5003837298" evidence="2">
    <location>
        <begin position="21"/>
        <end position="511"/>
    </location>
</feature>
<feature type="compositionally biased region" description="Pro residues" evidence="1">
    <location>
        <begin position="479"/>
        <end position="488"/>
    </location>
</feature>
<accession>K0SRK1</accession>
<name>K0SRK1_THAOC</name>
<organism evidence="3 4">
    <name type="scientific">Thalassiosira oceanica</name>
    <name type="common">Marine diatom</name>
    <dbReference type="NCBI Taxonomy" id="159749"/>
    <lineage>
        <taxon>Eukaryota</taxon>
        <taxon>Sar</taxon>
        <taxon>Stramenopiles</taxon>
        <taxon>Ochrophyta</taxon>
        <taxon>Bacillariophyta</taxon>
        <taxon>Coscinodiscophyceae</taxon>
        <taxon>Thalassiosirophycidae</taxon>
        <taxon>Thalassiosirales</taxon>
        <taxon>Thalassiosiraceae</taxon>
        <taxon>Thalassiosira</taxon>
    </lineage>
</organism>
<dbReference type="Proteomes" id="UP000266841">
    <property type="component" value="Unassembled WGS sequence"/>
</dbReference>
<feature type="region of interest" description="Disordered" evidence="1">
    <location>
        <begin position="107"/>
        <end position="148"/>
    </location>
</feature>
<feature type="region of interest" description="Disordered" evidence="1">
    <location>
        <begin position="430"/>
        <end position="492"/>
    </location>
</feature>
<comment type="caution">
    <text evidence="3">The sequence shown here is derived from an EMBL/GenBank/DDBJ whole genome shotgun (WGS) entry which is preliminary data.</text>
</comment>
<keyword evidence="2" id="KW-0732">Signal</keyword>
<feature type="compositionally biased region" description="Low complexity" evidence="1">
    <location>
        <begin position="469"/>
        <end position="478"/>
    </location>
</feature>
<evidence type="ECO:0000256" key="1">
    <source>
        <dbReference type="SAM" id="MobiDB-lite"/>
    </source>
</evidence>
<reference evidence="3 4" key="1">
    <citation type="journal article" date="2012" name="Genome Biol.">
        <title>Genome and low-iron response of an oceanic diatom adapted to chronic iron limitation.</title>
        <authorList>
            <person name="Lommer M."/>
            <person name="Specht M."/>
            <person name="Roy A.S."/>
            <person name="Kraemer L."/>
            <person name="Andreson R."/>
            <person name="Gutowska M.A."/>
            <person name="Wolf J."/>
            <person name="Bergner S.V."/>
            <person name="Schilhabel M.B."/>
            <person name="Klostermeier U.C."/>
            <person name="Beiko R.G."/>
            <person name="Rosenstiel P."/>
            <person name="Hippler M."/>
            <person name="Laroche J."/>
        </authorList>
    </citation>
    <scope>NUCLEOTIDE SEQUENCE [LARGE SCALE GENOMIC DNA]</scope>
    <source>
        <strain evidence="3 4">CCMP1005</strain>
    </source>
</reference>
<sequence>MRAFAACVISLTAILLEASAEKKKSGRFRTRGIYKSSSSSARLRRRNQDATTLGFDPYIGVAESIPASQSLGFMSPSLSLGLTIPALPSPAPTSLIDVIDVASSAPSSTPSSAPLSAPSAAPSAAPSSAPSASPIKDTSGEPDDDQKTQFLSMSMPVTTLPLPLPCIVCANGLLVAPDTQISPESAETCQDVLDFSTSVAGGSEICAEITEAEVVCCPEPCPFCPLGITSEEDLEISNGLTCKFTQDYSQEIASNSPDCEVIQFAEVLCCPEQQENACHFCQGSGVSNQKKNAVIPDSGDTTCGRAELFALGLSGSSEECDAIQSTEPICCPRCSFCPEGLEVSADTLLPGGEGVTCGMASEYAPTIPEDDGNCSMTKLAEALCCPMFALEPSIEEQHNMPTSMSLSVEVDYSPVNPEAEETLAPVQSPILLTSPPATPNETSSATVAPVEPPIPSGIMSPPTAPPLYSSNSPTSAPAPTVPTVPSPPSSSRHLLSYRKTLIVAIIAVFIW</sequence>